<protein>
    <submittedName>
        <fullName evidence="2">Uncharacterized protein</fullName>
    </submittedName>
</protein>
<dbReference type="HOGENOM" id="CLU_2633692_0_0_4"/>
<evidence type="ECO:0000313" key="2">
    <source>
        <dbReference type="EMBL" id="EFV93970.1"/>
    </source>
</evidence>
<dbReference type="Proteomes" id="UP000011021">
    <property type="component" value="Unassembled WGS sequence"/>
</dbReference>
<evidence type="ECO:0000313" key="3">
    <source>
        <dbReference type="Proteomes" id="UP000011021"/>
    </source>
</evidence>
<feature type="region of interest" description="Disordered" evidence="1">
    <location>
        <begin position="35"/>
        <end position="60"/>
    </location>
</feature>
<sequence length="77" mass="8064">MKNCSGNGNLPANNINCRQHALIVFDLPASRRITPSLPSVGRGLPGGDRPERGSVPDMAGGEGLRVVQWRVCSAAAP</sequence>
<accession>E7RZH6</accession>
<evidence type="ECO:0000256" key="1">
    <source>
        <dbReference type="SAM" id="MobiDB-lite"/>
    </source>
</evidence>
<gene>
    <name evidence="2" type="ORF">HMPREF0551_2085</name>
</gene>
<organism evidence="2 3">
    <name type="scientific">Lautropia mirabilis ATCC 51599</name>
    <dbReference type="NCBI Taxonomy" id="887898"/>
    <lineage>
        <taxon>Bacteria</taxon>
        <taxon>Pseudomonadati</taxon>
        <taxon>Pseudomonadota</taxon>
        <taxon>Betaproteobacteria</taxon>
        <taxon>Burkholderiales</taxon>
        <taxon>Burkholderiaceae</taxon>
        <taxon>Lautropia</taxon>
    </lineage>
</organism>
<name>E7RZH6_9BURK</name>
<comment type="caution">
    <text evidence="2">The sequence shown here is derived from an EMBL/GenBank/DDBJ whole genome shotgun (WGS) entry which is preliminary data.</text>
</comment>
<keyword evidence="3" id="KW-1185">Reference proteome</keyword>
<dbReference type="STRING" id="887898.HMPREF0551_2085"/>
<dbReference type="EMBL" id="AEQP01000022">
    <property type="protein sequence ID" value="EFV93970.1"/>
    <property type="molecule type" value="Genomic_DNA"/>
</dbReference>
<dbReference type="AlphaFoldDB" id="E7RZH6"/>
<proteinExistence type="predicted"/>
<reference evidence="2 3" key="1">
    <citation type="submission" date="2010-12" db="EMBL/GenBank/DDBJ databases">
        <authorList>
            <person name="Muzny D."/>
            <person name="Qin X."/>
            <person name="Deng J."/>
            <person name="Jiang H."/>
            <person name="Liu Y."/>
            <person name="Qu J."/>
            <person name="Song X.-Z."/>
            <person name="Zhang L."/>
            <person name="Thornton R."/>
            <person name="Coyle M."/>
            <person name="Francisco L."/>
            <person name="Jackson L."/>
            <person name="Javaid M."/>
            <person name="Korchina V."/>
            <person name="Kovar C."/>
            <person name="Mata R."/>
            <person name="Mathew T."/>
            <person name="Ngo R."/>
            <person name="Nguyen L."/>
            <person name="Nguyen N."/>
            <person name="Okwuonu G."/>
            <person name="Ongeri F."/>
            <person name="Pham C."/>
            <person name="Simmons D."/>
            <person name="Wilczek-Boney K."/>
            <person name="Hale W."/>
            <person name="Jakkamsetti A."/>
            <person name="Pham P."/>
            <person name="Ruth R."/>
            <person name="San Lucas F."/>
            <person name="Warren J."/>
            <person name="Zhang J."/>
            <person name="Zhao Z."/>
            <person name="Zhou C."/>
            <person name="Zhu D."/>
            <person name="Lee S."/>
            <person name="Bess C."/>
            <person name="Blankenburg K."/>
            <person name="Forbes L."/>
            <person name="Fu Q."/>
            <person name="Gubbala S."/>
            <person name="Hirani K."/>
            <person name="Jayaseelan J.C."/>
            <person name="Lara F."/>
            <person name="Munidasa M."/>
            <person name="Palculict T."/>
            <person name="Patil S."/>
            <person name="Pu L.-L."/>
            <person name="Saada N."/>
            <person name="Tang L."/>
            <person name="Weissenberger G."/>
            <person name="Zhu Y."/>
            <person name="Hemphill L."/>
            <person name="Shang Y."/>
            <person name="Youmans B."/>
            <person name="Ayvaz T."/>
            <person name="Ross M."/>
            <person name="Santibanez J."/>
            <person name="Aqrawi P."/>
            <person name="Gross S."/>
            <person name="Joshi V."/>
            <person name="Fowler G."/>
            <person name="Nazareth L."/>
            <person name="Reid J."/>
            <person name="Worley K."/>
            <person name="Petrosino J."/>
            <person name="Highlander S."/>
            <person name="Gibbs R."/>
        </authorList>
    </citation>
    <scope>NUCLEOTIDE SEQUENCE [LARGE SCALE GENOMIC DNA]</scope>
    <source>
        <strain evidence="2 3">ATCC 51599</strain>
    </source>
</reference>